<dbReference type="EMBL" id="SFCA01000047">
    <property type="protein sequence ID" value="TRT60452.1"/>
    <property type="molecule type" value="Genomic_DNA"/>
</dbReference>
<evidence type="ECO:0000313" key="2">
    <source>
        <dbReference type="Proteomes" id="UP000316443"/>
    </source>
</evidence>
<reference evidence="1 2" key="1">
    <citation type="submission" date="2019-01" db="EMBL/GenBank/DDBJ databases">
        <title>Coherence of Microcystis species and biogeography revealed through population genomics.</title>
        <authorList>
            <person name="Perez-Carrascal O.M."/>
            <person name="Terrat Y."/>
            <person name="Giani A."/>
            <person name="Fortin N."/>
            <person name="Tromas N."/>
            <person name="Shapiro B.J."/>
        </authorList>
    </citation>
    <scope>NUCLEOTIDE SEQUENCE [LARGE SCALE GENOMIC DNA]</scope>
    <source>
        <strain evidence="1">Ma_QC_C_20070703_M131</strain>
    </source>
</reference>
<sequence length="78" mass="9120">MFYPEITSIFSEDDSFQSRFTYALKKFNPIVTVCPLKVADNLRGTFLQLLYENNYQLVESEKNIDDPILKNCQIYTKG</sequence>
<comment type="caution">
    <text evidence="1">The sequence shown here is derived from an EMBL/GenBank/DDBJ whole genome shotgun (WGS) entry which is preliminary data.</text>
</comment>
<dbReference type="Proteomes" id="UP000316443">
    <property type="component" value="Unassembled WGS sequence"/>
</dbReference>
<protein>
    <submittedName>
        <fullName evidence="1">Uncharacterized protein</fullName>
    </submittedName>
</protein>
<dbReference type="AlphaFoldDB" id="A0A551YHK9"/>
<gene>
    <name evidence="1" type="ORF">EWV85_04110</name>
</gene>
<name>A0A551YHK9_MICAE</name>
<evidence type="ECO:0000313" key="1">
    <source>
        <dbReference type="EMBL" id="TRT60452.1"/>
    </source>
</evidence>
<accession>A0A551YHK9</accession>
<organism evidence="1 2">
    <name type="scientific">Microcystis aeruginosa Ma_QC_C_20070703_M131</name>
    <dbReference type="NCBI Taxonomy" id="2486263"/>
    <lineage>
        <taxon>Bacteria</taxon>
        <taxon>Bacillati</taxon>
        <taxon>Cyanobacteriota</taxon>
        <taxon>Cyanophyceae</taxon>
        <taxon>Oscillatoriophycideae</taxon>
        <taxon>Chroococcales</taxon>
        <taxon>Microcystaceae</taxon>
        <taxon>Microcystis</taxon>
    </lineage>
</organism>
<proteinExistence type="predicted"/>